<evidence type="ECO:0000256" key="5">
    <source>
        <dbReference type="ARBA" id="ARBA00022847"/>
    </source>
</evidence>
<evidence type="ECO:0000256" key="9">
    <source>
        <dbReference type="RuleBase" id="RU003732"/>
    </source>
</evidence>
<dbReference type="GO" id="GO:0089718">
    <property type="term" value="P:amino acid import across plasma membrane"/>
    <property type="evidence" value="ECO:0007669"/>
    <property type="project" value="TreeGrafter"/>
</dbReference>
<keyword evidence="8" id="KW-0479">Metal-binding</keyword>
<comment type="caution">
    <text evidence="11">The sequence shown here is derived from an EMBL/GenBank/DDBJ whole genome shotgun (WGS) entry which is preliminary data.</text>
</comment>
<evidence type="ECO:0000256" key="1">
    <source>
        <dbReference type="ARBA" id="ARBA00004141"/>
    </source>
</evidence>
<feature type="binding site" evidence="8">
    <location>
        <position position="62"/>
    </location>
    <ligand>
        <name>Na(+)</name>
        <dbReference type="ChEBI" id="CHEBI:29101"/>
        <label>1</label>
    </ligand>
</feature>
<keyword evidence="5 9" id="KW-0769">Symport</keyword>
<evidence type="ECO:0000313" key="12">
    <source>
        <dbReference type="Proteomes" id="UP000887116"/>
    </source>
</evidence>
<dbReference type="GO" id="GO:0015179">
    <property type="term" value="F:L-amino acid transmembrane transporter activity"/>
    <property type="evidence" value="ECO:0007669"/>
    <property type="project" value="TreeGrafter"/>
</dbReference>
<dbReference type="OrthoDB" id="6581954at2759"/>
<dbReference type="GO" id="GO:0005886">
    <property type="term" value="C:plasma membrane"/>
    <property type="evidence" value="ECO:0007669"/>
    <property type="project" value="TreeGrafter"/>
</dbReference>
<proteinExistence type="inferred from homology"/>
<feature type="non-terminal residue" evidence="11">
    <location>
        <position position="662"/>
    </location>
</feature>
<keyword evidence="7 10" id="KW-0472">Membrane</keyword>
<keyword evidence="4 9" id="KW-0812">Transmembrane</keyword>
<reference evidence="11" key="1">
    <citation type="submission" date="2020-07" db="EMBL/GenBank/DDBJ databases">
        <title>Multicomponent nature underlies the extraordinary mechanical properties of spider dragline silk.</title>
        <authorList>
            <person name="Kono N."/>
            <person name="Nakamura H."/>
            <person name="Mori M."/>
            <person name="Yoshida Y."/>
            <person name="Ohtoshi R."/>
            <person name="Malay A.D."/>
            <person name="Moran D.A.P."/>
            <person name="Tomita M."/>
            <person name="Numata K."/>
            <person name="Arakawa K."/>
        </authorList>
    </citation>
    <scope>NUCLEOTIDE SEQUENCE</scope>
</reference>
<feature type="transmembrane region" description="Helical" evidence="10">
    <location>
        <begin position="340"/>
        <end position="357"/>
    </location>
</feature>
<feature type="transmembrane region" description="Helical" evidence="10">
    <location>
        <begin position="369"/>
        <end position="390"/>
    </location>
</feature>
<feature type="transmembrane region" description="Helical" evidence="10">
    <location>
        <begin position="79"/>
        <end position="100"/>
    </location>
</feature>
<feature type="transmembrane region" description="Helical" evidence="10">
    <location>
        <begin position="544"/>
        <end position="562"/>
    </location>
</feature>
<dbReference type="GO" id="GO:0015187">
    <property type="term" value="F:glycine transmembrane transporter activity"/>
    <property type="evidence" value="ECO:0007669"/>
    <property type="project" value="TreeGrafter"/>
</dbReference>
<feature type="binding site" evidence="8">
    <location>
        <position position="57"/>
    </location>
    <ligand>
        <name>Na(+)</name>
        <dbReference type="ChEBI" id="CHEBI:29101"/>
        <label>1</label>
    </ligand>
</feature>
<evidence type="ECO:0000313" key="11">
    <source>
        <dbReference type="EMBL" id="GFQ95129.1"/>
    </source>
</evidence>
<organism evidence="11 12">
    <name type="scientific">Trichonephila clavata</name>
    <name type="common">Joro spider</name>
    <name type="synonym">Nephila clavata</name>
    <dbReference type="NCBI Taxonomy" id="2740835"/>
    <lineage>
        <taxon>Eukaryota</taxon>
        <taxon>Metazoa</taxon>
        <taxon>Ecdysozoa</taxon>
        <taxon>Arthropoda</taxon>
        <taxon>Chelicerata</taxon>
        <taxon>Arachnida</taxon>
        <taxon>Araneae</taxon>
        <taxon>Araneomorphae</taxon>
        <taxon>Entelegynae</taxon>
        <taxon>Araneoidea</taxon>
        <taxon>Nephilidae</taxon>
        <taxon>Trichonephila</taxon>
    </lineage>
</organism>
<name>A0A8X6G616_TRICU</name>
<keyword evidence="3 9" id="KW-0813">Transport</keyword>
<dbReference type="AlphaFoldDB" id="A0A8X6G616"/>
<feature type="transmembrane region" description="Helical" evidence="10">
    <location>
        <begin position="49"/>
        <end position="67"/>
    </location>
</feature>
<dbReference type="PRINTS" id="PR00176">
    <property type="entry name" value="NANEUSMPORT"/>
</dbReference>
<gene>
    <name evidence="11" type="primary">Slc6a5</name>
    <name evidence="11" type="ORF">TNCT_105601</name>
</gene>
<dbReference type="PANTHER" id="PTHR11616">
    <property type="entry name" value="SODIUM/CHLORIDE DEPENDENT TRANSPORTER"/>
    <property type="match status" value="1"/>
</dbReference>
<evidence type="ECO:0000256" key="10">
    <source>
        <dbReference type="SAM" id="Phobius"/>
    </source>
</evidence>
<feature type="binding site" evidence="8">
    <location>
        <position position="58"/>
    </location>
    <ligand>
        <name>Na(+)</name>
        <dbReference type="ChEBI" id="CHEBI:29101"/>
        <label>1</label>
    </ligand>
</feature>
<accession>A0A8X6G616</accession>
<dbReference type="InterPro" id="IPR037272">
    <property type="entry name" value="SNS_sf"/>
</dbReference>
<evidence type="ECO:0000256" key="2">
    <source>
        <dbReference type="ARBA" id="ARBA00006459"/>
    </source>
</evidence>
<dbReference type="PROSITE" id="PS50267">
    <property type="entry name" value="NA_NEUROTRAN_SYMP_3"/>
    <property type="match status" value="1"/>
</dbReference>
<feature type="binding site" evidence="8">
    <location>
        <position position="443"/>
    </location>
    <ligand>
        <name>Na(+)</name>
        <dbReference type="ChEBI" id="CHEBI:29101"/>
        <label>1</label>
    </ligand>
</feature>
<feature type="binding site" evidence="8">
    <location>
        <position position="55"/>
    </location>
    <ligand>
        <name>Na(+)</name>
        <dbReference type="ChEBI" id="CHEBI:29101"/>
        <label>1</label>
    </ligand>
</feature>
<evidence type="ECO:0000256" key="7">
    <source>
        <dbReference type="ARBA" id="ARBA00023136"/>
    </source>
</evidence>
<dbReference type="Pfam" id="PF00209">
    <property type="entry name" value="SNF"/>
    <property type="match status" value="2"/>
</dbReference>
<comment type="subcellular location">
    <subcellularLocation>
        <location evidence="1">Membrane</location>
        <topology evidence="1">Multi-pass membrane protein</topology>
    </subcellularLocation>
</comment>
<dbReference type="SUPFAM" id="SSF161070">
    <property type="entry name" value="SNF-like"/>
    <property type="match status" value="1"/>
</dbReference>
<feature type="binding site" evidence="8">
    <location>
        <position position="343"/>
    </location>
    <ligand>
        <name>Na(+)</name>
        <dbReference type="ChEBI" id="CHEBI:29101"/>
        <label>1</label>
    </ligand>
</feature>
<feature type="transmembrane region" description="Helical" evidence="10">
    <location>
        <begin position="582"/>
        <end position="600"/>
    </location>
</feature>
<feature type="transmembrane region" description="Helical" evidence="10">
    <location>
        <begin position="262"/>
        <end position="281"/>
    </location>
</feature>
<evidence type="ECO:0000256" key="8">
    <source>
        <dbReference type="PIRSR" id="PIRSR600175-1"/>
    </source>
</evidence>
<evidence type="ECO:0000256" key="6">
    <source>
        <dbReference type="ARBA" id="ARBA00022989"/>
    </source>
</evidence>
<dbReference type="InterPro" id="IPR000175">
    <property type="entry name" value="Na/ntran_symport"/>
</dbReference>
<feature type="transmembrane region" description="Helical" evidence="10">
    <location>
        <begin position="468"/>
        <end position="494"/>
    </location>
</feature>
<feature type="transmembrane region" description="Helical" evidence="10">
    <location>
        <begin position="428"/>
        <end position="448"/>
    </location>
</feature>
<evidence type="ECO:0000256" key="3">
    <source>
        <dbReference type="ARBA" id="ARBA00022448"/>
    </source>
</evidence>
<feature type="binding site" evidence="8">
    <location>
        <position position="444"/>
    </location>
    <ligand>
        <name>Na(+)</name>
        <dbReference type="ChEBI" id="CHEBI:29101"/>
        <label>1</label>
    </ligand>
</feature>
<sequence>IYSDYLRFIFQILLLLKQGPSAVVETKSTKPKEEENPVGRETWGSKAEFLLSCIGLAVGIGNVWRFPYLAYQNGGGAFLVAYVVMLILVGKPHFFAELAIGQFTGLGSIGIWKCFPIAKGVGVAMVLVSAMIGTYYNVIMTYTLYYIGQSFRAEVPWKECNTWWGANENCYVRGMNDTPCWEVKEKLAAKYTNNNNETTEIYSSVTNLTWQDNVYVVPLEEFTQAFSTCSNGTQTASEQFWERYVLQLTSGIEDLGIVKWDLALTLFICWMIVFLGIMKGIKSSGKVVYFTATFPYVILIVLVIYGCTLSGASAGLRYFFIPEWKKLLEIQVWRAAAEQLLFSLSLGSGCLIMYASYNKFDSKLYRDAMFVSSLDFATSLMSGIVIFSVLGHVSTEMGLDISKVAKGGQGLAFVTYPEALARLPIPQLWSVLFFFMLFLLAVDSEFSYIENVFTVIYDEYPHLKKWKVYITFVCCMAFFLMGLPCVTQGGQYVLNLMDTYGGGFASIFIATVEATALMWGYGADNFANDLDFMLGFKPGIYWRLCWKYISPVVLWFVLIYSLFTHTVIQYGGKEYPTWADRIGWVLVMVSVLQIPIWAIVQIIKYRKNLRAAFRPDPDWGPSDRETRRLYYLHLSNNKPSNGTSNGEGIVNLGMDPVLDDYK</sequence>
<protein>
    <recommendedName>
        <fullName evidence="9">Transporter</fullName>
    </recommendedName>
</protein>
<feature type="transmembrane region" description="Helical" evidence="10">
    <location>
        <begin position="293"/>
        <end position="320"/>
    </location>
</feature>
<feature type="binding site" evidence="8">
    <location>
        <position position="440"/>
    </location>
    <ligand>
        <name>Na(+)</name>
        <dbReference type="ChEBI" id="CHEBI:29101"/>
        <label>1</label>
    </ligand>
</feature>
<keyword evidence="6 10" id="KW-1133">Transmembrane helix</keyword>
<evidence type="ECO:0000256" key="4">
    <source>
        <dbReference type="ARBA" id="ARBA00022692"/>
    </source>
</evidence>
<dbReference type="GO" id="GO:0046872">
    <property type="term" value="F:metal ion binding"/>
    <property type="evidence" value="ECO:0007669"/>
    <property type="project" value="UniProtKB-KW"/>
</dbReference>
<comment type="similarity">
    <text evidence="2 9">Belongs to the sodium:neurotransmitter symporter (SNF) (TC 2.A.22) family.</text>
</comment>
<dbReference type="Proteomes" id="UP000887116">
    <property type="component" value="Unassembled WGS sequence"/>
</dbReference>
<dbReference type="EMBL" id="BMAO01004510">
    <property type="protein sequence ID" value="GFQ95129.1"/>
    <property type="molecule type" value="Genomic_DNA"/>
</dbReference>
<keyword evidence="12" id="KW-1185">Reference proteome</keyword>
<dbReference type="PANTHER" id="PTHR11616:SF236">
    <property type="entry name" value="TRANSPORTER"/>
    <property type="match status" value="1"/>
</dbReference>
<dbReference type="PROSITE" id="PS00610">
    <property type="entry name" value="NA_NEUROTRAN_SYMP_1"/>
    <property type="match status" value="1"/>
</dbReference>
<feature type="transmembrane region" description="Helical" evidence="10">
    <location>
        <begin position="500"/>
        <end position="523"/>
    </location>
</feature>
<dbReference type="GO" id="GO:0005283">
    <property type="term" value="F:amino acid:sodium symporter activity"/>
    <property type="evidence" value="ECO:0007669"/>
    <property type="project" value="TreeGrafter"/>
</dbReference>
<keyword evidence="8" id="KW-0915">Sodium</keyword>
<feature type="transmembrane region" description="Helical" evidence="10">
    <location>
        <begin position="121"/>
        <end position="147"/>
    </location>
</feature>